<name>J9CCH4_9ZZZZ</name>
<gene>
    <name evidence="1" type="ORF">EVA_14263</name>
</gene>
<evidence type="ECO:0000313" key="1">
    <source>
        <dbReference type="EMBL" id="EJW97630.1"/>
    </source>
</evidence>
<comment type="caution">
    <text evidence="1">The sequence shown here is derived from an EMBL/GenBank/DDBJ whole genome shotgun (WGS) entry which is preliminary data.</text>
</comment>
<proteinExistence type="predicted"/>
<sequence>MNDAISSIEVRHTRSEICEDVEYLEMFCEEFYNIDNDKLTPNNVDDLIKSILGKVTIQYPNLSREQMEKLAFVSSLTYNSYNYWYEHAIDWYNNLREGVDLQTRSIWDDLWGAVKSGTKKWAYADSKGAVAAVTGAGLLGNAVAPATALAGAAVGSTIGAIENFFN</sequence>
<reference evidence="1" key="1">
    <citation type="journal article" date="2012" name="PLoS ONE">
        <title>Gene sets for utilization of primary and secondary nutrition supplies in the distal gut of endangered iberian lynx.</title>
        <authorList>
            <person name="Alcaide M."/>
            <person name="Messina E."/>
            <person name="Richter M."/>
            <person name="Bargiela R."/>
            <person name="Peplies J."/>
            <person name="Huws S.A."/>
            <person name="Newbold C.J."/>
            <person name="Golyshin P.N."/>
            <person name="Simon M.A."/>
            <person name="Lopez G."/>
            <person name="Yakimov M.M."/>
            <person name="Ferrer M."/>
        </authorList>
    </citation>
    <scope>NUCLEOTIDE SEQUENCE</scope>
</reference>
<protein>
    <submittedName>
        <fullName evidence="1">Uncharacterized protein</fullName>
    </submittedName>
</protein>
<dbReference type="EMBL" id="AMCI01004665">
    <property type="protein sequence ID" value="EJW97630.1"/>
    <property type="molecule type" value="Genomic_DNA"/>
</dbReference>
<dbReference type="AlphaFoldDB" id="J9CCH4"/>
<organism evidence="1">
    <name type="scientific">gut metagenome</name>
    <dbReference type="NCBI Taxonomy" id="749906"/>
    <lineage>
        <taxon>unclassified sequences</taxon>
        <taxon>metagenomes</taxon>
        <taxon>organismal metagenomes</taxon>
    </lineage>
</organism>
<accession>J9CCH4</accession>